<dbReference type="PANTHER" id="PTHR10671:SF40">
    <property type="entry name" value="GERM CELL-SPECIFIC GENE 1-LIKE PROTEIN 2"/>
    <property type="match status" value="1"/>
</dbReference>
<feature type="transmembrane region" description="Helical" evidence="6">
    <location>
        <begin position="175"/>
        <end position="196"/>
    </location>
</feature>
<dbReference type="InterPro" id="IPR012478">
    <property type="entry name" value="GSG-1"/>
</dbReference>
<evidence type="ECO:0000256" key="4">
    <source>
        <dbReference type="ARBA" id="ARBA00022989"/>
    </source>
</evidence>
<comment type="subcellular location">
    <subcellularLocation>
        <location evidence="1">Membrane</location>
        <topology evidence="1">Multi-pass membrane protein</topology>
    </subcellularLocation>
</comment>
<evidence type="ECO:0000256" key="5">
    <source>
        <dbReference type="ARBA" id="ARBA00023136"/>
    </source>
</evidence>
<evidence type="ECO:0000313" key="7">
    <source>
        <dbReference type="Ensembl" id="ENSCLAP00000012463.1"/>
    </source>
</evidence>
<evidence type="ECO:0000256" key="2">
    <source>
        <dbReference type="ARBA" id="ARBA00007425"/>
    </source>
</evidence>
<dbReference type="GeneTree" id="ENSGT01050000244814"/>
<name>A0A8C2VGA2_CHILA</name>
<comment type="similarity">
    <text evidence="2">Belongs to the GSG1 family.</text>
</comment>
<dbReference type="Pfam" id="PF07803">
    <property type="entry name" value="GSG-1"/>
    <property type="match status" value="1"/>
</dbReference>
<evidence type="ECO:0000256" key="3">
    <source>
        <dbReference type="ARBA" id="ARBA00022692"/>
    </source>
</evidence>
<keyword evidence="4 6" id="KW-1133">Transmembrane helix</keyword>
<keyword evidence="3 6" id="KW-0812">Transmembrane</keyword>
<dbReference type="GO" id="GO:0005886">
    <property type="term" value="C:plasma membrane"/>
    <property type="evidence" value="ECO:0007669"/>
    <property type="project" value="TreeGrafter"/>
</dbReference>
<dbReference type="Ensembl" id="ENSCLAT00000012608.1">
    <property type="protein sequence ID" value="ENSCLAP00000012463.1"/>
    <property type="gene ID" value="ENSCLAG00000008616.1"/>
</dbReference>
<sequence>PASTDPPPYQLALVFSLAAVSSSHWCEGTQRTPKPLCQNARGGRNCTHLSWPGDNKYIQRRFNAWLWQSCEESFNGTGELTHRCGDDGCVLWLSIGAEVLDIFPMLTSAILLGSRVSCHSSGFNWLKVDASVAILMVCPCAGLLGIVAHIMYTTIFQITVNLGTEDWKPQTWDYGWSYCLAWASFSLCTAVSVTVMSRLECRQKQKPRQPPHNLGEPEASQRVWVLGVAPSPTGHAVVKVSGHQQPSVPGKVSLC</sequence>
<dbReference type="PANTHER" id="PTHR10671">
    <property type="entry name" value="EPITHELIAL MEMBRANE PROTEIN-RELATED"/>
    <property type="match status" value="1"/>
</dbReference>
<dbReference type="Proteomes" id="UP000694398">
    <property type="component" value="Unassembled WGS sequence"/>
</dbReference>
<dbReference type="Gene3D" id="1.20.140.150">
    <property type="match status" value="1"/>
</dbReference>
<dbReference type="OMA" id="PGGQHCI"/>
<keyword evidence="8" id="KW-1185">Reference proteome</keyword>
<accession>A0A8C2VGA2</accession>
<keyword evidence="5 6" id="KW-0472">Membrane</keyword>
<evidence type="ECO:0000256" key="6">
    <source>
        <dbReference type="SAM" id="Phobius"/>
    </source>
</evidence>
<reference evidence="7" key="2">
    <citation type="submission" date="2025-09" db="UniProtKB">
        <authorList>
            <consortium name="Ensembl"/>
        </authorList>
    </citation>
    <scope>IDENTIFICATION</scope>
</reference>
<proteinExistence type="inferred from homology"/>
<reference evidence="7" key="1">
    <citation type="submission" date="2025-08" db="UniProtKB">
        <authorList>
            <consortium name="Ensembl"/>
        </authorList>
    </citation>
    <scope>IDENTIFICATION</scope>
</reference>
<feature type="transmembrane region" description="Helical" evidence="6">
    <location>
        <begin position="90"/>
        <end position="112"/>
    </location>
</feature>
<feature type="transmembrane region" description="Helical" evidence="6">
    <location>
        <begin position="132"/>
        <end position="155"/>
    </location>
</feature>
<dbReference type="InterPro" id="IPR050579">
    <property type="entry name" value="PMP-22/EMP/MP20-like"/>
</dbReference>
<evidence type="ECO:0000313" key="8">
    <source>
        <dbReference type="Proteomes" id="UP000694398"/>
    </source>
</evidence>
<protein>
    <submittedName>
        <fullName evidence="7">GSG1 like 2</fullName>
    </submittedName>
</protein>
<gene>
    <name evidence="7" type="primary">GSG1L2</name>
</gene>
<evidence type="ECO:0000256" key="1">
    <source>
        <dbReference type="ARBA" id="ARBA00004141"/>
    </source>
</evidence>
<dbReference type="AlphaFoldDB" id="A0A8C2VGA2"/>
<organism evidence="7 8">
    <name type="scientific">Chinchilla lanigera</name>
    <name type="common">Long-tailed chinchilla</name>
    <name type="synonym">Chinchilla villidera</name>
    <dbReference type="NCBI Taxonomy" id="34839"/>
    <lineage>
        <taxon>Eukaryota</taxon>
        <taxon>Metazoa</taxon>
        <taxon>Chordata</taxon>
        <taxon>Craniata</taxon>
        <taxon>Vertebrata</taxon>
        <taxon>Euteleostomi</taxon>
        <taxon>Mammalia</taxon>
        <taxon>Eutheria</taxon>
        <taxon>Euarchontoglires</taxon>
        <taxon>Glires</taxon>
        <taxon>Rodentia</taxon>
        <taxon>Hystricomorpha</taxon>
        <taxon>Chinchillidae</taxon>
        <taxon>Chinchilla</taxon>
    </lineage>
</organism>